<accession>A0A5Y2QHF4</accession>
<evidence type="ECO:0000256" key="2">
    <source>
        <dbReference type="ARBA" id="ARBA00006671"/>
    </source>
</evidence>
<protein>
    <submittedName>
        <fullName evidence="7">Type 1 fimbrial protein</fullName>
    </submittedName>
</protein>
<evidence type="ECO:0000256" key="5">
    <source>
        <dbReference type="SAM" id="SignalP"/>
    </source>
</evidence>
<comment type="caution">
    <text evidence="7">The sequence shown here is derived from an EMBL/GenBank/DDBJ whole genome shotgun (WGS) entry which is preliminary data.</text>
</comment>
<keyword evidence="3 5" id="KW-0732">Signal</keyword>
<evidence type="ECO:0000256" key="1">
    <source>
        <dbReference type="ARBA" id="ARBA00004561"/>
    </source>
</evidence>
<sequence>MRNKLITLALLTSVGMSASAMADDGKVNFVGNIIESGCEVNSSISSPMDVKLGDVAKTAFVTAGNTAANTEFTLVLTNCPTELQGKPVVVKYDGTPDQTNNDYLQLTDYGSTGVASGVAIQLLNASGSELPLGKASESTVIAASGSTNLNFFARYIATADVADIKAGTANGSVNFTLAYN</sequence>
<feature type="signal peptide" evidence="5">
    <location>
        <begin position="1"/>
        <end position="22"/>
    </location>
</feature>
<organism evidence="7">
    <name type="scientific">Salmonella enterica subsp. arizonae</name>
    <dbReference type="NCBI Taxonomy" id="59203"/>
    <lineage>
        <taxon>Bacteria</taxon>
        <taxon>Pseudomonadati</taxon>
        <taxon>Pseudomonadota</taxon>
        <taxon>Gammaproteobacteria</taxon>
        <taxon>Enterobacterales</taxon>
        <taxon>Enterobacteriaceae</taxon>
        <taxon>Salmonella</taxon>
    </lineage>
</organism>
<dbReference type="AlphaFoldDB" id="A0A5Y2QHF4"/>
<dbReference type="InterPro" id="IPR008966">
    <property type="entry name" value="Adhesion_dom_sf"/>
</dbReference>
<dbReference type="PANTHER" id="PTHR33420">
    <property type="entry name" value="FIMBRIAL SUBUNIT ELFA-RELATED"/>
    <property type="match status" value="1"/>
</dbReference>
<dbReference type="Pfam" id="PF00419">
    <property type="entry name" value="Fimbrial"/>
    <property type="match status" value="1"/>
</dbReference>
<name>A0A5Y2QHF4_SALER</name>
<reference evidence="7" key="1">
    <citation type="submission" date="2019-07" db="EMBL/GenBank/DDBJ databases">
        <authorList>
            <consortium name="GenomeTrakr network: Whole genome sequencing for foodborne pathogen traceback"/>
        </authorList>
    </citation>
    <scope>NUCLEOTIDE SEQUENCE [LARGE SCALE GENOMIC DNA]</scope>
    <source>
        <strain evidence="7">FDA00014297</strain>
    </source>
</reference>
<feature type="chain" id="PRO_5024921418" evidence="5">
    <location>
        <begin position="23"/>
        <end position="180"/>
    </location>
</feature>
<dbReference type="Gene3D" id="2.60.40.1090">
    <property type="entry name" value="Fimbrial-type adhesion domain"/>
    <property type="match status" value="1"/>
</dbReference>
<keyword evidence="4" id="KW-0281">Fimbrium</keyword>
<dbReference type="InterPro" id="IPR000259">
    <property type="entry name" value="Adhesion_dom_fimbrial"/>
</dbReference>
<dbReference type="Proteomes" id="UP000839641">
    <property type="component" value="Unassembled WGS sequence"/>
</dbReference>
<evidence type="ECO:0000259" key="6">
    <source>
        <dbReference type="Pfam" id="PF00419"/>
    </source>
</evidence>
<dbReference type="SUPFAM" id="SSF49401">
    <property type="entry name" value="Bacterial adhesins"/>
    <property type="match status" value="1"/>
</dbReference>
<dbReference type="GO" id="GO:0043709">
    <property type="term" value="P:cell adhesion involved in single-species biofilm formation"/>
    <property type="evidence" value="ECO:0007669"/>
    <property type="project" value="TreeGrafter"/>
</dbReference>
<dbReference type="EMBL" id="AAILJL010000001">
    <property type="protein sequence ID" value="ECF4921300.1"/>
    <property type="molecule type" value="Genomic_DNA"/>
</dbReference>
<comment type="subcellular location">
    <subcellularLocation>
        <location evidence="1">Fimbrium</location>
    </subcellularLocation>
</comment>
<proteinExistence type="inferred from homology"/>
<evidence type="ECO:0000256" key="4">
    <source>
        <dbReference type="ARBA" id="ARBA00023263"/>
    </source>
</evidence>
<evidence type="ECO:0000313" key="7">
    <source>
        <dbReference type="EMBL" id="ECF4921300.1"/>
    </source>
</evidence>
<dbReference type="PANTHER" id="PTHR33420:SF3">
    <property type="entry name" value="FIMBRIAL SUBUNIT ELFA"/>
    <property type="match status" value="1"/>
</dbReference>
<dbReference type="GO" id="GO:0009289">
    <property type="term" value="C:pilus"/>
    <property type="evidence" value="ECO:0007669"/>
    <property type="project" value="UniProtKB-SubCell"/>
</dbReference>
<gene>
    <name evidence="7" type="ORF">FLP03_03390</name>
</gene>
<dbReference type="InterPro" id="IPR036937">
    <property type="entry name" value="Adhesion_dom_fimbrial_sf"/>
</dbReference>
<evidence type="ECO:0000256" key="3">
    <source>
        <dbReference type="ARBA" id="ARBA00022729"/>
    </source>
</evidence>
<comment type="similarity">
    <text evidence="2">Belongs to the fimbrial protein family.</text>
</comment>
<dbReference type="InterPro" id="IPR050263">
    <property type="entry name" value="Bact_Fimbrial_Adh_Pro"/>
</dbReference>
<feature type="domain" description="Fimbrial-type adhesion" evidence="6">
    <location>
        <begin position="28"/>
        <end position="179"/>
    </location>
</feature>